<evidence type="ECO:0000256" key="13">
    <source>
        <dbReference type="ARBA" id="ARBA00023180"/>
    </source>
</evidence>
<evidence type="ECO:0000256" key="12">
    <source>
        <dbReference type="ARBA" id="ARBA00023136"/>
    </source>
</evidence>
<feature type="transmembrane region" description="Helical" evidence="14">
    <location>
        <begin position="540"/>
        <end position="559"/>
    </location>
</feature>
<feature type="transmembrane region" description="Helical" evidence="14">
    <location>
        <begin position="423"/>
        <end position="443"/>
    </location>
</feature>
<name>A0A1P8ASM6_ARATH</name>
<evidence type="ECO:0000256" key="8">
    <source>
        <dbReference type="ARBA" id="ARBA00022824"/>
    </source>
</evidence>
<dbReference type="TAIR" id="AT1G67420"/>
<evidence type="ECO:0000256" key="10">
    <source>
        <dbReference type="ARBA" id="ARBA00022989"/>
    </source>
</evidence>
<dbReference type="ProteomicsDB" id="216347"/>
<dbReference type="STRING" id="3702.A0A1P8ASM6"/>
<dbReference type="ExpressionAtlas" id="A0A1P8ASM6">
    <property type="expression patterns" value="baseline and differential"/>
</dbReference>
<evidence type="ECO:0000313" key="19">
    <source>
        <dbReference type="Proteomes" id="UP000006548"/>
    </source>
</evidence>
<protein>
    <submittedName>
        <fullName evidence="18">Zn-dependent exopeptidases superfamily protein</fullName>
    </submittedName>
</protein>
<accession>A0A1P8ASM6</accession>
<proteinExistence type="evidence at protein level"/>
<evidence type="ECO:0000313" key="17">
    <source>
        <dbReference type="Araport" id="AT1G67420"/>
    </source>
</evidence>
<keyword evidence="10 14" id="KW-1133">Transmembrane helix</keyword>
<dbReference type="PANTHER" id="PTHR12147">
    <property type="entry name" value="METALLOPEPTIDASE M28 FAMILY MEMBER"/>
    <property type="match status" value="1"/>
</dbReference>
<keyword evidence="20 21" id="KW-1267">Proteomics identification</keyword>
<evidence type="ECO:0000256" key="7">
    <source>
        <dbReference type="ARBA" id="ARBA00022801"/>
    </source>
</evidence>
<dbReference type="AlphaFoldDB" id="A0A1P8ASM6"/>
<keyword evidence="8" id="KW-0256">Endoplasmic reticulum</keyword>
<gene>
    <name evidence="17 18" type="ordered locus">At1g67420</name>
    <name evidence="18" type="ORF">T1F15.12</name>
    <name evidence="18" type="ORF">T1F15_12</name>
</gene>
<reference evidence="19" key="2">
    <citation type="journal article" date="2017" name="Plant J.">
        <title>Araport11: a complete reannotation of the Arabidopsis thaliana reference genome.</title>
        <authorList>
            <person name="Cheng C.Y."/>
            <person name="Krishnakumar V."/>
            <person name="Chan A.P."/>
            <person name="Thibaud-Nissen F."/>
            <person name="Schobel S."/>
            <person name="Town C.D."/>
        </authorList>
    </citation>
    <scope>GENOME REANNOTATION</scope>
    <source>
        <strain evidence="19">cv. Columbia</strain>
    </source>
</reference>
<keyword evidence="6" id="KW-0479">Metal-binding</keyword>
<evidence type="ECO:0000256" key="2">
    <source>
        <dbReference type="ARBA" id="ARBA00004477"/>
    </source>
</evidence>
<organism evidence="18 19">
    <name type="scientific">Arabidopsis thaliana</name>
    <name type="common">Mouse-ear cress</name>
    <dbReference type="NCBI Taxonomy" id="3702"/>
    <lineage>
        <taxon>Eukaryota</taxon>
        <taxon>Viridiplantae</taxon>
        <taxon>Streptophyta</taxon>
        <taxon>Embryophyta</taxon>
        <taxon>Tracheophyta</taxon>
        <taxon>Spermatophyta</taxon>
        <taxon>Magnoliopsida</taxon>
        <taxon>eudicotyledons</taxon>
        <taxon>Gunneridae</taxon>
        <taxon>Pentapetalae</taxon>
        <taxon>rosids</taxon>
        <taxon>malvids</taxon>
        <taxon>Brassicales</taxon>
        <taxon>Brassicaceae</taxon>
        <taxon>Camelineae</taxon>
        <taxon>Arabidopsis</taxon>
    </lineage>
</organism>
<dbReference type="PANTHER" id="PTHR12147:SF22">
    <property type="entry name" value="ENDOPLASMIC RETICULUM METALLOPEPTIDASE 1"/>
    <property type="match status" value="1"/>
</dbReference>
<feature type="transmembrane region" description="Helical" evidence="14">
    <location>
        <begin position="565"/>
        <end position="585"/>
    </location>
</feature>
<comment type="cofactor">
    <cofactor evidence="1">
        <name>Zn(2+)</name>
        <dbReference type="ChEBI" id="CHEBI:29105"/>
    </cofactor>
</comment>
<dbReference type="CDD" id="cd03875">
    <property type="entry name" value="M28_Fxna_like"/>
    <property type="match status" value="1"/>
</dbReference>
<dbReference type="GO" id="GO:0008235">
    <property type="term" value="F:metalloexopeptidase activity"/>
    <property type="evidence" value="ECO:0007669"/>
    <property type="project" value="InterPro"/>
</dbReference>
<dbReference type="SUPFAM" id="SSF53187">
    <property type="entry name" value="Zn-dependent exopeptidases"/>
    <property type="match status" value="1"/>
</dbReference>
<evidence type="ECO:0000256" key="11">
    <source>
        <dbReference type="ARBA" id="ARBA00023049"/>
    </source>
</evidence>
<evidence type="ECO:0000259" key="15">
    <source>
        <dbReference type="Pfam" id="PF04389"/>
    </source>
</evidence>
<keyword evidence="13" id="KW-0325">Glycoprotein</keyword>
<dbReference type="EMBL" id="CP002684">
    <property type="protein sequence ID" value="ANM59635.1"/>
    <property type="molecule type" value="Genomic_DNA"/>
</dbReference>
<keyword evidence="19" id="KW-1185">Reference proteome</keyword>
<keyword evidence="11" id="KW-0482">Metalloprotease</keyword>
<dbReference type="Pfam" id="PF22248">
    <property type="entry name" value="ERMP1_C"/>
    <property type="match status" value="1"/>
</dbReference>
<dbReference type="Araport" id="AT1G67420"/>
<dbReference type="GeneID" id="843062"/>
<dbReference type="InterPro" id="IPR045175">
    <property type="entry name" value="M28_fam"/>
</dbReference>
<dbReference type="GO" id="GO:0046872">
    <property type="term" value="F:metal ion binding"/>
    <property type="evidence" value="ECO:0007669"/>
    <property type="project" value="UniProtKB-KW"/>
</dbReference>
<keyword evidence="12 14" id="KW-0472">Membrane</keyword>
<dbReference type="SMR" id="A0A1P8ASM6"/>
<feature type="domain" description="Peptidase M28" evidence="15">
    <location>
        <begin position="180"/>
        <end position="372"/>
    </location>
</feature>
<dbReference type="Gene3D" id="3.40.630.10">
    <property type="entry name" value="Zn peptidases"/>
    <property type="match status" value="1"/>
</dbReference>
<feature type="transmembrane region" description="Helical" evidence="14">
    <location>
        <begin position="491"/>
        <end position="512"/>
    </location>
</feature>
<keyword evidence="4" id="KW-0645">Protease</keyword>
<evidence type="ECO:0000256" key="4">
    <source>
        <dbReference type="ARBA" id="ARBA00022670"/>
    </source>
</evidence>
<dbReference type="InterPro" id="IPR007484">
    <property type="entry name" value="Peptidase_M28"/>
</dbReference>
<evidence type="ECO:0007829" key="20">
    <source>
        <dbReference type="PeptideAtlas" id="A0A1P8ASM6"/>
    </source>
</evidence>
<feature type="domain" description="Endoplasmic reticulum metallopeptidase 1-like C-terminal" evidence="16">
    <location>
        <begin position="844"/>
        <end position="941"/>
    </location>
</feature>
<dbReference type="InterPro" id="IPR048024">
    <property type="entry name" value="Fxna-like_M28_dom"/>
</dbReference>
<feature type="transmembrane region" description="Helical" evidence="14">
    <location>
        <begin position="597"/>
        <end position="622"/>
    </location>
</feature>
<evidence type="ECO:0000256" key="3">
    <source>
        <dbReference type="ARBA" id="ARBA00010918"/>
    </source>
</evidence>
<dbReference type="FunFam" id="3.40.630.10:FF:000008">
    <property type="entry name" value="Endoplasmic reticulum metallopeptidase 1"/>
    <property type="match status" value="1"/>
</dbReference>
<evidence type="ECO:0000256" key="1">
    <source>
        <dbReference type="ARBA" id="ARBA00001947"/>
    </source>
</evidence>
<dbReference type="InParanoid" id="A0A1P8ASM6"/>
<evidence type="ECO:0000256" key="14">
    <source>
        <dbReference type="SAM" id="Phobius"/>
    </source>
</evidence>
<sequence length="943" mass="105184">MTQSDGVPVLFRSVKFRTYITELNNRCLQVRDLSDFSKAPIRRFESISVMPFWKMSARDVTGFKFLFSLVFIYALMSAIVYSVLHMKFISPLPANAPLERFSEARAVEHIRVLAEEIDGRQEGRPGLKEAATYIKSQLEMVKERAGPNLRVEVEETQVDGSFSMMFLGHSISLGYRNHTNILMRISSMNSLDTDASVLMNAHYDSPVNSPGAGDCGSCVASLLELARLVVDSGWVPPQPVIFLFNGAEELFMLGSHGFMTKHKLKDTIGAFINVEASGTGGIDLVCQSGPGSWPSYVYSQAAVYPMAQSSAQDVFPVIPGDTDYRMFAEDYADIPGLDIIFLLGGYYYHTTFDTVDRIVPGSMQARGENLISVLKAFASSSRLKVASERKTLDVDANSDMVERAVFFDYLTWFMVFYPRRVAFVLHNIPAALFLCVPFFLYMMDPRTHPLLSFFWAFFKGVMHHFAGILLGVIVPVLFAVIRLFFAYPMSWFAHSYLAFLMFIPCSFFGLLIPRAISDRVSHFQGVSSKKIMKVEPSDEARFWGAFGFYAFATSAYFFAGLNGGFMTFVISISMLLGWIAFYLSVKSYGYNSIKSPMFYVIALVPCLLYSLYFGGILTLLLIEKTGMMGAIPPPYGFYLADVAVAAVIGIVTGLCLGPIIPICDRWLAKSSILKFLLHFTVVMLAVSSQFFPYSKDAPKRVVLQHTFISTGGNEITGSSYDLAVIDSNSMEFIFKHAPEVAKELHVGPSFSLGNAEASPQEAWMALFPISCVLTTNGRFPAKANNILERYSQFPLLQAHKPQTTFENGTRRVHLELSLGLVGLHKELLLVLLVINYSICRSLEEIWVTVLNITGPLSGWSFADGKPPAPELPPGGPPSYILRLSGNSDEKWNFWLEASSEEEVRVDVAVLDQRLDEETIHLKGLFPKWSDVIAYTSFLSTYLF</sequence>
<keyword evidence="9" id="KW-0862">Zinc</keyword>
<comment type="subcellular location">
    <subcellularLocation>
        <location evidence="2">Endoplasmic reticulum membrane</location>
        <topology evidence="2">Multi-pass membrane protein</topology>
    </subcellularLocation>
</comment>
<feature type="transmembrane region" description="Helical" evidence="14">
    <location>
        <begin position="675"/>
        <end position="693"/>
    </location>
</feature>
<evidence type="ECO:0007829" key="21">
    <source>
        <dbReference type="ProteomicsDB" id="A0A1P8ASM6"/>
    </source>
</evidence>
<evidence type="ECO:0000256" key="6">
    <source>
        <dbReference type="ARBA" id="ARBA00022723"/>
    </source>
</evidence>
<evidence type="ECO:0000256" key="5">
    <source>
        <dbReference type="ARBA" id="ARBA00022692"/>
    </source>
</evidence>
<feature type="transmembrane region" description="Helical" evidence="14">
    <location>
        <begin position="642"/>
        <end position="663"/>
    </location>
</feature>
<dbReference type="Proteomes" id="UP000006548">
    <property type="component" value="Chromosome 1"/>
</dbReference>
<dbReference type="Pfam" id="PF04389">
    <property type="entry name" value="Peptidase_M28"/>
    <property type="match status" value="1"/>
</dbReference>
<dbReference type="FunCoup" id="A0A1P8ASM6">
    <property type="interactions" value="1393"/>
</dbReference>
<reference evidence="18 19" key="1">
    <citation type="journal article" date="2000" name="Nature">
        <title>Sequence and analysis of chromosome 1 of the plant Arabidopsis thaliana.</title>
        <authorList>
            <person name="Theologis A."/>
            <person name="Ecker J.R."/>
            <person name="Palm C.J."/>
            <person name="Federspiel N.A."/>
            <person name="Kaul S."/>
            <person name="White O."/>
            <person name="Alonso J."/>
            <person name="Altafi H."/>
            <person name="Araujo R."/>
            <person name="Bowman C.L."/>
            <person name="Brooks S.Y."/>
            <person name="Buehler E."/>
            <person name="Chan A."/>
            <person name="Chao Q."/>
            <person name="Chen H."/>
            <person name="Cheuk R.F."/>
            <person name="Chin C.W."/>
            <person name="Chung M.K."/>
            <person name="Conn L."/>
            <person name="Conway A.B."/>
            <person name="Conway A.R."/>
            <person name="Creasy T.H."/>
            <person name="Dewar K."/>
            <person name="Dunn P."/>
            <person name="Etgu P."/>
            <person name="Feldblyum T.V."/>
            <person name="Feng J."/>
            <person name="Fong B."/>
            <person name="Fujii C.Y."/>
            <person name="Gill J.E."/>
            <person name="Goldsmith A.D."/>
            <person name="Haas B."/>
            <person name="Hansen N.F."/>
            <person name="Hughes B."/>
            <person name="Huizar L."/>
            <person name="Hunter J.L."/>
            <person name="Jenkins J."/>
            <person name="Johnson-Hopson C."/>
            <person name="Khan S."/>
            <person name="Khaykin E."/>
            <person name="Kim C.J."/>
            <person name="Koo H.L."/>
            <person name="Kremenetskaia I."/>
            <person name="Kurtz D.B."/>
            <person name="Kwan A."/>
            <person name="Lam B."/>
            <person name="Langin-Hooper S."/>
            <person name="Lee A."/>
            <person name="Lee J.M."/>
            <person name="Lenz C.A."/>
            <person name="Li J.H."/>
            <person name="Li Y."/>
            <person name="Lin X."/>
            <person name="Liu S.X."/>
            <person name="Liu Z.A."/>
            <person name="Luros J.S."/>
            <person name="Maiti R."/>
            <person name="Marziali A."/>
            <person name="Militscher J."/>
            <person name="Miranda M."/>
            <person name="Nguyen M."/>
            <person name="Nierman W.C."/>
            <person name="Osborne B.I."/>
            <person name="Pai G."/>
            <person name="Peterson J."/>
            <person name="Pham P.K."/>
            <person name="Rizzo M."/>
            <person name="Rooney T."/>
            <person name="Rowley D."/>
            <person name="Sakano H."/>
            <person name="Salzberg S.L."/>
            <person name="Schwartz J.R."/>
            <person name="Shinn P."/>
            <person name="Southwick A.M."/>
            <person name="Sun H."/>
            <person name="Tallon L.J."/>
            <person name="Tambunga G."/>
            <person name="Toriumi M.J."/>
            <person name="Town C.D."/>
            <person name="Utterback T."/>
            <person name="Van Aken S."/>
            <person name="Vaysberg M."/>
            <person name="Vysotskaia V.S."/>
            <person name="Walker M."/>
            <person name="Wu D."/>
            <person name="Yu G."/>
            <person name="Fraser C.M."/>
            <person name="Venter J.C."/>
            <person name="Davis R.W."/>
        </authorList>
    </citation>
    <scope>NUCLEOTIDE SEQUENCE [LARGE SCALE GENOMIC DNA]</scope>
    <source>
        <strain evidence="19">cv. Columbia</strain>
    </source>
</reference>
<evidence type="ECO:0000259" key="16">
    <source>
        <dbReference type="Pfam" id="PF22248"/>
    </source>
</evidence>
<dbReference type="GO" id="GO:0006508">
    <property type="term" value="P:proteolysis"/>
    <property type="evidence" value="ECO:0000318"/>
    <property type="project" value="GO_Central"/>
</dbReference>
<evidence type="ECO:0000256" key="9">
    <source>
        <dbReference type="ARBA" id="ARBA00022833"/>
    </source>
</evidence>
<comment type="similarity">
    <text evidence="3">Belongs to the peptidase M28 family.</text>
</comment>
<keyword evidence="7" id="KW-0378">Hydrolase</keyword>
<dbReference type="GO" id="GO:0005789">
    <property type="term" value="C:endoplasmic reticulum membrane"/>
    <property type="evidence" value="ECO:0007669"/>
    <property type="project" value="UniProtKB-SubCell"/>
</dbReference>
<keyword evidence="5 14" id="KW-0812">Transmembrane</keyword>
<feature type="transmembrane region" description="Helical" evidence="14">
    <location>
        <begin position="464"/>
        <end position="485"/>
    </location>
</feature>
<evidence type="ECO:0000313" key="18">
    <source>
        <dbReference type="EMBL" id="ANM59635.1"/>
    </source>
</evidence>
<feature type="transmembrane region" description="Helical" evidence="14">
    <location>
        <begin position="65"/>
        <end position="84"/>
    </location>
</feature>
<dbReference type="InterPro" id="IPR053973">
    <property type="entry name" value="ERMP1-like_C"/>
</dbReference>